<name>A0A1G8LKH5_9MICC</name>
<dbReference type="PANTHER" id="PTHR34385">
    <property type="entry name" value="D-ALANYL-D-ALANINE CARBOXYPEPTIDASE"/>
    <property type="match status" value="1"/>
</dbReference>
<organism evidence="2 3">
    <name type="scientific">Arthrobacter cupressi</name>
    <dbReference type="NCBI Taxonomy" id="1045773"/>
    <lineage>
        <taxon>Bacteria</taxon>
        <taxon>Bacillati</taxon>
        <taxon>Actinomycetota</taxon>
        <taxon>Actinomycetes</taxon>
        <taxon>Micrococcales</taxon>
        <taxon>Micrococcaceae</taxon>
        <taxon>Arthrobacter</taxon>
    </lineage>
</organism>
<evidence type="ECO:0000313" key="3">
    <source>
        <dbReference type="Proteomes" id="UP000182130"/>
    </source>
</evidence>
<dbReference type="SUPFAM" id="SSF55166">
    <property type="entry name" value="Hedgehog/DD-peptidase"/>
    <property type="match status" value="1"/>
</dbReference>
<keyword evidence="2" id="KW-0645">Protease</keyword>
<dbReference type="STRING" id="1045773.SAMN05216555_10392"/>
<dbReference type="EMBL" id="FNEI01000003">
    <property type="protein sequence ID" value="SDI56143.1"/>
    <property type="molecule type" value="Genomic_DNA"/>
</dbReference>
<reference evidence="3" key="1">
    <citation type="submission" date="2016-10" db="EMBL/GenBank/DDBJ databases">
        <authorList>
            <person name="Varghese N."/>
            <person name="Submissions S."/>
        </authorList>
    </citation>
    <scope>NUCLEOTIDE SEQUENCE [LARGE SCALE GENOMIC DNA]</scope>
    <source>
        <strain evidence="3">CGMCC 1.10783</strain>
    </source>
</reference>
<dbReference type="InterPro" id="IPR052179">
    <property type="entry name" value="DD-CPase-like"/>
</dbReference>
<dbReference type="GO" id="GO:0004180">
    <property type="term" value="F:carboxypeptidase activity"/>
    <property type="evidence" value="ECO:0007669"/>
    <property type="project" value="UniProtKB-KW"/>
</dbReference>
<dbReference type="GO" id="GO:0006508">
    <property type="term" value="P:proteolysis"/>
    <property type="evidence" value="ECO:0007669"/>
    <property type="project" value="InterPro"/>
</dbReference>
<dbReference type="RefSeq" id="WP_084110812.1">
    <property type="nucleotide sequence ID" value="NZ_FNEI01000003.1"/>
</dbReference>
<dbReference type="OrthoDB" id="9792074at2"/>
<sequence length="498" mass="52218">MAASHHTSPFRVRRRRAGARVPLAVSLCAALLLGTPVTAPAAGGTAVAHAARTAGPAPATVNPLPSLPPVFTAGSTAVLVNKSHPLNPLRYAPADLVNARSSGSYLRSEAAGALNSLFNAAANAGHGLAVVSGYRSYDTQAALYDYYVRTYGQAYADTISAKPGYSEHQTGLAVDIGNAGGSCGLSTCFGETPAGRWVAANAYRYGFIVRYPNGYSGTTGYSYEPWHLRYIGPTIAADMRARSYPTLEHYFAGNPAAGATIKSGSDLVAVNSAGQLLRYAAGSGKYLPPTVIGGGWSNLKQGFVVDWNADGVYDLLAQWKDGKLGYYRGRAAGGFEAQRAVGWGWGDMTITVGKMNRSHKYPGVLGFKPDGALRYYPNTSGGALSTFAIVGWGWGGRTITLADWNNDGNNDILSQAPGGALLYYRGNGTGGVAASTAIGWGWHTMNVLAPSFGFSGIGTRGLTARKNDGTLYYYGFGNGSWAPARVVGNGWGPMQVFK</sequence>
<dbReference type="InterPro" id="IPR058193">
    <property type="entry name" value="VanY/YodJ_core_dom"/>
</dbReference>
<keyword evidence="2" id="KW-0121">Carboxypeptidase</keyword>
<keyword evidence="3" id="KW-1185">Reference proteome</keyword>
<dbReference type="InterPro" id="IPR028994">
    <property type="entry name" value="Integrin_alpha_N"/>
</dbReference>
<evidence type="ECO:0000313" key="2">
    <source>
        <dbReference type="EMBL" id="SDI56143.1"/>
    </source>
</evidence>
<dbReference type="InterPro" id="IPR009045">
    <property type="entry name" value="Zn_M74/Hedgehog-like"/>
</dbReference>
<dbReference type="CDD" id="cd14852">
    <property type="entry name" value="LD-carboxypeptidase"/>
    <property type="match status" value="1"/>
</dbReference>
<dbReference type="Gene3D" id="3.30.1380.10">
    <property type="match status" value="1"/>
</dbReference>
<gene>
    <name evidence="2" type="ORF">SAMN05216555_10392</name>
</gene>
<proteinExistence type="predicted"/>
<dbReference type="SUPFAM" id="SSF69318">
    <property type="entry name" value="Integrin alpha N-terminal domain"/>
    <property type="match status" value="1"/>
</dbReference>
<dbReference type="Proteomes" id="UP000182130">
    <property type="component" value="Unassembled WGS sequence"/>
</dbReference>
<keyword evidence="2" id="KW-0378">Hydrolase</keyword>
<accession>A0A1G8LKH5</accession>
<dbReference type="Pfam" id="PF02557">
    <property type="entry name" value="VanY"/>
    <property type="match status" value="1"/>
</dbReference>
<evidence type="ECO:0000259" key="1">
    <source>
        <dbReference type="Pfam" id="PF02557"/>
    </source>
</evidence>
<feature type="domain" description="D-alanyl-D-alanine carboxypeptidase-like core" evidence="1">
    <location>
        <begin position="104"/>
        <end position="232"/>
    </location>
</feature>
<protein>
    <submittedName>
        <fullName evidence="2">D-alanyl-D-alanine carboxypeptidase</fullName>
    </submittedName>
</protein>
<dbReference type="PANTHER" id="PTHR34385:SF1">
    <property type="entry name" value="PEPTIDOGLYCAN L-ALANYL-D-GLUTAMATE ENDOPEPTIDASE CWLK"/>
    <property type="match status" value="1"/>
</dbReference>
<dbReference type="InterPro" id="IPR003709">
    <property type="entry name" value="VanY-like_core_dom"/>
</dbReference>
<dbReference type="AlphaFoldDB" id="A0A1G8LKH5"/>